<evidence type="ECO:0000313" key="2">
    <source>
        <dbReference type="EMBL" id="HIZ71797.1"/>
    </source>
</evidence>
<comment type="caution">
    <text evidence="2">The sequence shown here is derived from an EMBL/GenBank/DDBJ whole genome shotgun (WGS) entry which is preliminary data.</text>
</comment>
<dbReference type="SUPFAM" id="SSF55785">
    <property type="entry name" value="PYP-like sensor domain (PAS domain)"/>
    <property type="match status" value="1"/>
</dbReference>
<reference evidence="2" key="2">
    <citation type="submission" date="2021-04" db="EMBL/GenBank/DDBJ databases">
        <authorList>
            <person name="Gilroy R."/>
        </authorList>
    </citation>
    <scope>NUCLEOTIDE SEQUENCE</scope>
    <source>
        <strain evidence="2">CHK169-4300</strain>
    </source>
</reference>
<proteinExistence type="predicted"/>
<feature type="region of interest" description="Disordered" evidence="1">
    <location>
        <begin position="190"/>
        <end position="230"/>
    </location>
</feature>
<accession>A0A9D2JYY7</accession>
<dbReference type="Proteomes" id="UP000824106">
    <property type="component" value="Unassembled WGS sequence"/>
</dbReference>
<gene>
    <name evidence="2" type="ORF">H9808_08565</name>
</gene>
<dbReference type="InterPro" id="IPR035965">
    <property type="entry name" value="PAS-like_dom_sf"/>
</dbReference>
<dbReference type="Gene3D" id="3.30.450.20">
    <property type="entry name" value="PAS domain"/>
    <property type="match status" value="1"/>
</dbReference>
<protein>
    <submittedName>
        <fullName evidence="2">PAS domain-containing protein</fullName>
    </submittedName>
</protein>
<evidence type="ECO:0000256" key="1">
    <source>
        <dbReference type="SAM" id="MobiDB-lite"/>
    </source>
</evidence>
<dbReference type="Pfam" id="PF13596">
    <property type="entry name" value="PAS_10"/>
    <property type="match status" value="1"/>
</dbReference>
<organism evidence="2 3">
    <name type="scientific">Candidatus Atopostipes pullistercoris</name>
    <dbReference type="NCBI Taxonomy" id="2838467"/>
    <lineage>
        <taxon>Bacteria</taxon>
        <taxon>Bacillati</taxon>
        <taxon>Bacillota</taxon>
        <taxon>Bacilli</taxon>
        <taxon>Lactobacillales</taxon>
        <taxon>Carnobacteriaceae</taxon>
        <taxon>Atopostipes</taxon>
    </lineage>
</organism>
<dbReference type="EMBL" id="DXAZ01000143">
    <property type="protein sequence ID" value="HIZ71797.1"/>
    <property type="molecule type" value="Genomic_DNA"/>
</dbReference>
<dbReference type="AlphaFoldDB" id="A0A9D2JYY7"/>
<name>A0A9D2JYY7_9LACT</name>
<sequence length="230" mass="25875">MDMMDELGHFEAEELFELGEVDTTITGLDMFAADWVEQAAEKVGAVSGDTYVKLNRGILTVTQIDALLDSIPLEFSYIDNNNQFIYYNNKKEPEKMWAPSKPESVGQPLGSLHPKSITAYVHQIIQQLRADETDVVRIGHPAADREQFLVHSYQRIQDKEENYLGINEYVTDLKPVIDWYLKQTNQKLVPNEGAENDGHKMPIDGISGASQKSDEKNNIDALSGASKKPF</sequence>
<reference evidence="2" key="1">
    <citation type="journal article" date="2021" name="PeerJ">
        <title>Extensive microbial diversity within the chicken gut microbiome revealed by metagenomics and culture.</title>
        <authorList>
            <person name="Gilroy R."/>
            <person name="Ravi A."/>
            <person name="Getino M."/>
            <person name="Pursley I."/>
            <person name="Horton D.L."/>
            <person name="Alikhan N.F."/>
            <person name="Baker D."/>
            <person name="Gharbi K."/>
            <person name="Hall N."/>
            <person name="Watson M."/>
            <person name="Adriaenssens E.M."/>
            <person name="Foster-Nyarko E."/>
            <person name="Jarju S."/>
            <person name="Secka A."/>
            <person name="Antonio M."/>
            <person name="Oren A."/>
            <person name="Chaudhuri R.R."/>
            <person name="La Ragione R."/>
            <person name="Hildebrand F."/>
            <person name="Pallen M.J."/>
        </authorList>
    </citation>
    <scope>NUCLEOTIDE SEQUENCE</scope>
    <source>
        <strain evidence="2">CHK169-4300</strain>
    </source>
</reference>
<evidence type="ECO:0000313" key="3">
    <source>
        <dbReference type="Proteomes" id="UP000824106"/>
    </source>
</evidence>